<dbReference type="EMBL" id="JAGKQH010000008">
    <property type="protein sequence ID" value="KAG6593126.1"/>
    <property type="molecule type" value="Genomic_DNA"/>
</dbReference>
<feature type="region of interest" description="Disordered" evidence="1">
    <location>
        <begin position="1"/>
        <end position="41"/>
    </location>
</feature>
<feature type="compositionally biased region" description="Basic and acidic residues" evidence="1">
    <location>
        <begin position="32"/>
        <end position="41"/>
    </location>
</feature>
<evidence type="ECO:0000256" key="1">
    <source>
        <dbReference type="SAM" id="MobiDB-lite"/>
    </source>
</evidence>
<accession>A0AAV6N7R4</accession>
<proteinExistence type="predicted"/>
<name>A0AAV6N7R4_9ROSI</name>
<reference evidence="2 3" key="1">
    <citation type="journal article" date="2021" name="Hortic Res">
        <title>The domestication of Cucurbita argyrosperma as revealed by the genome of its wild relative.</title>
        <authorList>
            <person name="Barrera-Redondo J."/>
            <person name="Sanchez-de la Vega G."/>
            <person name="Aguirre-Liguori J.A."/>
            <person name="Castellanos-Morales G."/>
            <person name="Gutierrez-Guerrero Y.T."/>
            <person name="Aguirre-Dugua X."/>
            <person name="Aguirre-Planter E."/>
            <person name="Tenaillon M.I."/>
            <person name="Lira-Saade R."/>
            <person name="Eguiarte L.E."/>
        </authorList>
    </citation>
    <scope>NUCLEOTIDE SEQUENCE [LARGE SCALE GENOMIC DNA]</scope>
    <source>
        <strain evidence="2">JBR-2021</strain>
    </source>
</reference>
<evidence type="ECO:0000313" key="3">
    <source>
        <dbReference type="Proteomes" id="UP000685013"/>
    </source>
</evidence>
<dbReference type="AlphaFoldDB" id="A0AAV6N7R4"/>
<gene>
    <name evidence="2" type="ORF">SDJN03_12602</name>
</gene>
<sequence>MTATDTAACLDQIDSGDGGGGDDDESSMAGDGSRHFTEHRINSYSSPAVTFPKAAKSVAEAPSKAPNNTYSNFLPFPNQLLTLTPHESPRNDSNGFKSRFLSHLSPLLFCSRSISWIQCFEGSFPS</sequence>
<feature type="non-terminal residue" evidence="2">
    <location>
        <position position="1"/>
    </location>
</feature>
<organism evidence="2 3">
    <name type="scientific">Cucurbita argyrosperma subsp. sororia</name>
    <dbReference type="NCBI Taxonomy" id="37648"/>
    <lineage>
        <taxon>Eukaryota</taxon>
        <taxon>Viridiplantae</taxon>
        <taxon>Streptophyta</taxon>
        <taxon>Embryophyta</taxon>
        <taxon>Tracheophyta</taxon>
        <taxon>Spermatophyta</taxon>
        <taxon>Magnoliopsida</taxon>
        <taxon>eudicotyledons</taxon>
        <taxon>Gunneridae</taxon>
        <taxon>Pentapetalae</taxon>
        <taxon>rosids</taxon>
        <taxon>fabids</taxon>
        <taxon>Cucurbitales</taxon>
        <taxon>Cucurbitaceae</taxon>
        <taxon>Cucurbiteae</taxon>
        <taxon>Cucurbita</taxon>
    </lineage>
</organism>
<protein>
    <submittedName>
        <fullName evidence="2">Uncharacterized protein</fullName>
    </submittedName>
</protein>
<comment type="caution">
    <text evidence="2">The sequence shown here is derived from an EMBL/GenBank/DDBJ whole genome shotgun (WGS) entry which is preliminary data.</text>
</comment>
<dbReference type="Proteomes" id="UP000685013">
    <property type="component" value="Chromosome 8"/>
</dbReference>
<evidence type="ECO:0000313" key="2">
    <source>
        <dbReference type="EMBL" id="KAG6593126.1"/>
    </source>
</evidence>
<keyword evidence="3" id="KW-1185">Reference proteome</keyword>